<sequence length="135" mass="15668">MKSTSKFISLLILVFTLFSFIPERADSQYKLILFEGSDWCVNCIRLERNVLTDDTFQGFMSNTEISLERIDFPQRKEQDAATKAYNSEMAEKYNFQGIFPTIILVNVNTGERANLEYIDQSTADFIHQIKIHLPE</sequence>
<reference evidence="2 3" key="1">
    <citation type="submission" date="2022-05" db="EMBL/GenBank/DDBJ databases">
        <authorList>
            <person name="Park J.-S."/>
        </authorList>
    </citation>
    <scope>NUCLEOTIDE SEQUENCE [LARGE SCALE GENOMIC DNA]</scope>
    <source>
        <strain evidence="2 3">2012CJ35-5</strain>
    </source>
</reference>
<dbReference type="EMBL" id="JAMFMA010000001">
    <property type="protein sequence ID" value="MCL6273151.1"/>
    <property type="molecule type" value="Genomic_DNA"/>
</dbReference>
<feature type="domain" description="Thioredoxin-like fold" evidence="1">
    <location>
        <begin position="26"/>
        <end position="110"/>
    </location>
</feature>
<organism evidence="2 3">
    <name type="scientific">Flagellimonas spongiicola</name>
    <dbReference type="NCBI Taxonomy" id="2942208"/>
    <lineage>
        <taxon>Bacteria</taxon>
        <taxon>Pseudomonadati</taxon>
        <taxon>Bacteroidota</taxon>
        <taxon>Flavobacteriia</taxon>
        <taxon>Flavobacteriales</taxon>
        <taxon>Flavobacteriaceae</taxon>
        <taxon>Flagellimonas</taxon>
    </lineage>
</organism>
<dbReference type="RefSeq" id="WP_249656326.1">
    <property type="nucleotide sequence ID" value="NZ_JAMFMA010000001.1"/>
</dbReference>
<dbReference type="Pfam" id="PF13098">
    <property type="entry name" value="Thioredoxin_2"/>
    <property type="match status" value="1"/>
</dbReference>
<dbReference type="InterPro" id="IPR012336">
    <property type="entry name" value="Thioredoxin-like_fold"/>
</dbReference>
<evidence type="ECO:0000259" key="1">
    <source>
        <dbReference type="Pfam" id="PF13098"/>
    </source>
</evidence>
<proteinExistence type="predicted"/>
<dbReference type="Gene3D" id="3.40.30.10">
    <property type="entry name" value="Glutaredoxin"/>
    <property type="match status" value="1"/>
</dbReference>
<dbReference type="Proteomes" id="UP001203607">
    <property type="component" value="Unassembled WGS sequence"/>
</dbReference>
<gene>
    <name evidence="2" type="ORF">M3P19_03975</name>
</gene>
<comment type="caution">
    <text evidence="2">The sequence shown here is derived from an EMBL/GenBank/DDBJ whole genome shotgun (WGS) entry which is preliminary data.</text>
</comment>
<name>A0ABT0PPF2_9FLAO</name>
<protein>
    <submittedName>
        <fullName evidence="2">Thioredoxin family protein</fullName>
    </submittedName>
</protein>
<dbReference type="InterPro" id="IPR036249">
    <property type="entry name" value="Thioredoxin-like_sf"/>
</dbReference>
<accession>A0ABT0PPF2</accession>
<keyword evidence="3" id="KW-1185">Reference proteome</keyword>
<evidence type="ECO:0000313" key="3">
    <source>
        <dbReference type="Proteomes" id="UP001203607"/>
    </source>
</evidence>
<dbReference type="SUPFAM" id="SSF52833">
    <property type="entry name" value="Thioredoxin-like"/>
    <property type="match status" value="1"/>
</dbReference>
<evidence type="ECO:0000313" key="2">
    <source>
        <dbReference type="EMBL" id="MCL6273151.1"/>
    </source>
</evidence>